<feature type="transmembrane region" description="Helical" evidence="7">
    <location>
        <begin position="320"/>
        <end position="341"/>
    </location>
</feature>
<keyword evidence="4 7" id="KW-0812">Transmembrane</keyword>
<comment type="subcellular location">
    <subcellularLocation>
        <location evidence="1">Cell inner membrane</location>
        <topology evidence="1">Multi-pass membrane protein</topology>
    </subcellularLocation>
</comment>
<gene>
    <name evidence="8" type="ORF">KTQ36_03580</name>
</gene>
<dbReference type="InterPro" id="IPR052031">
    <property type="entry name" value="Membrane_Transporter-Flippase"/>
</dbReference>
<feature type="transmembrane region" description="Helical" evidence="7">
    <location>
        <begin position="392"/>
        <end position="412"/>
    </location>
</feature>
<dbReference type="PANTHER" id="PTHR43549">
    <property type="entry name" value="MULTIDRUG RESISTANCE PROTEIN YPNP-RELATED"/>
    <property type="match status" value="1"/>
</dbReference>
<feature type="transmembrane region" description="Helical" evidence="7">
    <location>
        <begin position="362"/>
        <end position="386"/>
    </location>
</feature>
<dbReference type="PANTHER" id="PTHR43549:SF3">
    <property type="entry name" value="MULTIDRUG RESISTANCE PROTEIN YPNP-RELATED"/>
    <property type="match status" value="1"/>
</dbReference>
<evidence type="ECO:0000256" key="7">
    <source>
        <dbReference type="SAM" id="Phobius"/>
    </source>
</evidence>
<dbReference type="PIRSF" id="PIRSF006603">
    <property type="entry name" value="DinF"/>
    <property type="match status" value="1"/>
</dbReference>
<evidence type="ECO:0000313" key="8">
    <source>
        <dbReference type="EMBL" id="MBW0144373.1"/>
    </source>
</evidence>
<keyword evidence="6 7" id="KW-0472">Membrane</keyword>
<feature type="transmembrane region" description="Helical" evidence="7">
    <location>
        <begin position="288"/>
        <end position="308"/>
    </location>
</feature>
<dbReference type="InterPro" id="IPR002528">
    <property type="entry name" value="MATE_fam"/>
</dbReference>
<dbReference type="Proteomes" id="UP000698028">
    <property type="component" value="Unassembled WGS sequence"/>
</dbReference>
<dbReference type="InterPro" id="IPR048279">
    <property type="entry name" value="MdtK-like"/>
</dbReference>
<evidence type="ECO:0000256" key="3">
    <source>
        <dbReference type="ARBA" id="ARBA00022475"/>
    </source>
</evidence>
<feature type="transmembrane region" description="Helical" evidence="7">
    <location>
        <begin position="419"/>
        <end position="443"/>
    </location>
</feature>
<keyword evidence="3" id="KW-1003">Cell membrane</keyword>
<proteinExistence type="predicted"/>
<feature type="transmembrane region" description="Helical" evidence="7">
    <location>
        <begin position="169"/>
        <end position="192"/>
    </location>
</feature>
<feature type="transmembrane region" description="Helical" evidence="7">
    <location>
        <begin position="95"/>
        <end position="115"/>
    </location>
</feature>
<protein>
    <submittedName>
        <fullName evidence="8">MATE family efflux transporter</fullName>
    </submittedName>
</protein>
<evidence type="ECO:0000256" key="1">
    <source>
        <dbReference type="ARBA" id="ARBA00004429"/>
    </source>
</evidence>
<comment type="caution">
    <text evidence="8">The sequence shown here is derived from an EMBL/GenBank/DDBJ whole genome shotgun (WGS) entry which is preliminary data.</text>
</comment>
<dbReference type="Pfam" id="PF01554">
    <property type="entry name" value="MatE"/>
    <property type="match status" value="2"/>
</dbReference>
<feature type="transmembrane region" description="Helical" evidence="7">
    <location>
        <begin position="21"/>
        <end position="43"/>
    </location>
</feature>
<organism evidence="8 9">
    <name type="scientific">Sphingomicrobium clamense</name>
    <dbReference type="NCBI Taxonomy" id="2851013"/>
    <lineage>
        <taxon>Bacteria</taxon>
        <taxon>Pseudomonadati</taxon>
        <taxon>Pseudomonadota</taxon>
        <taxon>Alphaproteobacteria</taxon>
        <taxon>Sphingomonadales</taxon>
        <taxon>Sphingomonadaceae</taxon>
        <taxon>Sphingomicrobium</taxon>
    </lineage>
</organism>
<feature type="transmembrane region" description="Helical" evidence="7">
    <location>
        <begin position="198"/>
        <end position="218"/>
    </location>
</feature>
<dbReference type="RefSeq" id="WP_218632375.1">
    <property type="nucleotide sequence ID" value="NZ_JAHVAH010000001.1"/>
</dbReference>
<evidence type="ECO:0000256" key="2">
    <source>
        <dbReference type="ARBA" id="ARBA00022448"/>
    </source>
</evidence>
<accession>A0ABS6V492</accession>
<reference evidence="8 9" key="1">
    <citation type="submission" date="2021-07" db="EMBL/GenBank/DDBJ databases">
        <title>The draft genome sequence of Sphingomicrobium sp. B8.</title>
        <authorList>
            <person name="Mu L."/>
        </authorList>
    </citation>
    <scope>NUCLEOTIDE SEQUENCE [LARGE SCALE GENOMIC DNA]</scope>
    <source>
        <strain evidence="8 9">B8</strain>
    </source>
</reference>
<keyword evidence="9" id="KW-1185">Reference proteome</keyword>
<dbReference type="EMBL" id="JAHVAH010000001">
    <property type="protein sequence ID" value="MBW0144373.1"/>
    <property type="molecule type" value="Genomic_DNA"/>
</dbReference>
<feature type="transmembrane region" description="Helical" evidence="7">
    <location>
        <begin position="49"/>
        <end position="74"/>
    </location>
</feature>
<evidence type="ECO:0000256" key="5">
    <source>
        <dbReference type="ARBA" id="ARBA00022989"/>
    </source>
</evidence>
<evidence type="ECO:0000256" key="6">
    <source>
        <dbReference type="ARBA" id="ARBA00023136"/>
    </source>
</evidence>
<name>A0ABS6V492_9SPHN</name>
<sequence>MATSPAKLVTGSIPGHLVSQTLPMMIGGAALMSIGIIDAYFVGQLGADALAAISFIFPITVALSSLGVGVIAGISSVVSRALGEGDEERARRRGNMGIVLAASFGLVAGLALWALRIPLFRLMQADEALLPLIDAYMGPFALGFPLLLVGMGINGCLRGQGLAKRSSSVLIAMAAANWVLDPILITGAFGFPGLGISGAAWATVGGWAVALVAGFTFLQKSDLPFAARTLPECNWREGTRAIAKVAGPAAFSNSINPIGLSVLTAFLAAQAGEAAVAGFGTGGRLQSFAVVPLLGLSASIGAIVGQNWGAKEYGRVRQALLYAGGLCVVYGLGIGALLVLFREPLGGLFTEEPQVIEAMSRYLMIAAWGYAGYGVLIVANGALNALDFAGNALVQSVVRVLLVMVPVAWLLGDAWGADAIYAAELAANLAGGLIAAGMIWWVVLRRGTSQDA</sequence>
<evidence type="ECO:0000256" key="4">
    <source>
        <dbReference type="ARBA" id="ARBA00022692"/>
    </source>
</evidence>
<evidence type="ECO:0000313" key="9">
    <source>
        <dbReference type="Proteomes" id="UP000698028"/>
    </source>
</evidence>
<keyword evidence="5 7" id="KW-1133">Transmembrane helix</keyword>
<feature type="transmembrane region" description="Helical" evidence="7">
    <location>
        <begin position="135"/>
        <end position="157"/>
    </location>
</feature>
<keyword evidence="2" id="KW-0813">Transport</keyword>
<dbReference type="NCBIfam" id="TIGR00797">
    <property type="entry name" value="matE"/>
    <property type="match status" value="1"/>
</dbReference>